<evidence type="ECO:0000313" key="2">
    <source>
        <dbReference type="Proteomes" id="UP000820818"/>
    </source>
</evidence>
<dbReference type="EMBL" id="WJBH02000028">
    <property type="protein sequence ID" value="KAI9551232.1"/>
    <property type="molecule type" value="Genomic_DNA"/>
</dbReference>
<evidence type="ECO:0000313" key="1">
    <source>
        <dbReference type="EMBL" id="KAI9551232.1"/>
    </source>
</evidence>
<proteinExistence type="predicted"/>
<organism evidence="1 2">
    <name type="scientific">Daphnia sinensis</name>
    <dbReference type="NCBI Taxonomy" id="1820382"/>
    <lineage>
        <taxon>Eukaryota</taxon>
        <taxon>Metazoa</taxon>
        <taxon>Ecdysozoa</taxon>
        <taxon>Arthropoda</taxon>
        <taxon>Crustacea</taxon>
        <taxon>Branchiopoda</taxon>
        <taxon>Diplostraca</taxon>
        <taxon>Cladocera</taxon>
        <taxon>Anomopoda</taxon>
        <taxon>Daphniidae</taxon>
        <taxon>Daphnia</taxon>
        <taxon>Daphnia similis group</taxon>
    </lineage>
</organism>
<accession>A0AAD5KFY5</accession>
<sequence>MLPTYDWNLRKFRKLGSDFFSIGQVTGRLLKHQLVLASTDNGTGPIMTWSHGIVGLMRAVTDIDKTFGTFFFIFKSVRNLHALISSLLVKRKTFDERPCQYRRQNEND</sequence>
<reference evidence="1" key="1">
    <citation type="submission" date="2022-05" db="EMBL/GenBank/DDBJ databases">
        <title>A multi-omics perspective on studying reproductive biology in Daphnia sinensis.</title>
        <authorList>
            <person name="Jia J."/>
        </authorList>
    </citation>
    <scope>NUCLEOTIDE SEQUENCE</scope>
    <source>
        <strain evidence="1">WSL</strain>
    </source>
</reference>
<name>A0AAD5KFY5_9CRUS</name>
<keyword evidence="2" id="KW-1185">Reference proteome</keyword>
<dbReference type="Proteomes" id="UP000820818">
    <property type="component" value="Unassembled WGS sequence"/>
</dbReference>
<protein>
    <submittedName>
        <fullName evidence="1">Uncharacterized protein</fullName>
    </submittedName>
</protein>
<comment type="caution">
    <text evidence="1">The sequence shown here is derived from an EMBL/GenBank/DDBJ whole genome shotgun (WGS) entry which is preliminary data.</text>
</comment>
<gene>
    <name evidence="1" type="ORF">GHT06_004490</name>
</gene>
<dbReference type="AlphaFoldDB" id="A0AAD5KFY5"/>